<dbReference type="Pfam" id="PF01232">
    <property type="entry name" value="Mannitol_dh"/>
    <property type="match status" value="1"/>
</dbReference>
<dbReference type="InterPro" id="IPR013328">
    <property type="entry name" value="6PGD_dom2"/>
</dbReference>
<evidence type="ECO:0000256" key="6">
    <source>
        <dbReference type="ARBA" id="ARBA00048615"/>
    </source>
</evidence>
<dbReference type="NCBIfam" id="NF002652">
    <property type="entry name" value="PRK02318.2-5"/>
    <property type="match status" value="1"/>
</dbReference>
<dbReference type="PANTHER" id="PTHR30524:SF0">
    <property type="entry name" value="ALTRONATE OXIDOREDUCTASE-RELATED"/>
    <property type="match status" value="1"/>
</dbReference>
<protein>
    <recommendedName>
        <fullName evidence="3 7">Mannitol-1-phosphate 5-dehydrogenase</fullName>
        <ecNumber evidence="2 7">1.1.1.17</ecNumber>
    </recommendedName>
</protein>
<evidence type="ECO:0000259" key="9">
    <source>
        <dbReference type="Pfam" id="PF08125"/>
    </source>
</evidence>
<organism evidence="10 11">
    <name type="scientific">Enterococcus rivorum</name>
    <dbReference type="NCBI Taxonomy" id="762845"/>
    <lineage>
        <taxon>Bacteria</taxon>
        <taxon>Bacillati</taxon>
        <taxon>Bacillota</taxon>
        <taxon>Bacilli</taxon>
        <taxon>Lactobacillales</taxon>
        <taxon>Enterococcaceae</taxon>
        <taxon>Enterococcus</taxon>
    </lineage>
</organism>
<dbReference type="InterPro" id="IPR036291">
    <property type="entry name" value="NAD(P)-bd_dom_sf"/>
</dbReference>
<accession>A0A1E5KZU2</accession>
<dbReference type="InterPro" id="IPR008927">
    <property type="entry name" value="6-PGluconate_DH-like_C_sf"/>
</dbReference>
<dbReference type="NCBIfam" id="NF002646">
    <property type="entry name" value="PRK02318.1-2"/>
    <property type="match status" value="1"/>
</dbReference>
<dbReference type="Gene3D" id="1.10.1040.10">
    <property type="entry name" value="N-(1-d-carboxylethyl)-l-norvaline Dehydrogenase, domain 2"/>
    <property type="match status" value="1"/>
</dbReference>
<dbReference type="OrthoDB" id="271711at2"/>
<dbReference type="InterPro" id="IPR023028">
    <property type="entry name" value="Mannitol_1_phos_5_DH"/>
</dbReference>
<evidence type="ECO:0000256" key="4">
    <source>
        <dbReference type="ARBA" id="ARBA00023002"/>
    </source>
</evidence>
<keyword evidence="4 7" id="KW-0560">Oxidoreductase</keyword>
<dbReference type="STRING" id="762845.BCR26_09960"/>
<dbReference type="PANTHER" id="PTHR30524">
    <property type="entry name" value="MANNITOL-1-PHOSPHATE 5-DEHYDROGENASE"/>
    <property type="match status" value="1"/>
</dbReference>
<dbReference type="PRINTS" id="PR00084">
    <property type="entry name" value="MTLDHDRGNASE"/>
</dbReference>
<dbReference type="InterPro" id="IPR023027">
    <property type="entry name" value="Mannitol_DH_CS"/>
</dbReference>
<evidence type="ECO:0000313" key="10">
    <source>
        <dbReference type="EMBL" id="OEH83376.1"/>
    </source>
</evidence>
<evidence type="ECO:0000256" key="2">
    <source>
        <dbReference type="ARBA" id="ARBA00012939"/>
    </source>
</evidence>
<keyword evidence="11" id="KW-1185">Reference proteome</keyword>
<dbReference type="EC" id="1.1.1.17" evidence="2 7"/>
<dbReference type="InterPro" id="IPR013118">
    <property type="entry name" value="Mannitol_DH_C"/>
</dbReference>
<dbReference type="RefSeq" id="WP_069697670.1">
    <property type="nucleotide sequence ID" value="NZ_JAGGMA010000017.1"/>
</dbReference>
<evidence type="ECO:0000256" key="5">
    <source>
        <dbReference type="ARBA" id="ARBA00023027"/>
    </source>
</evidence>
<dbReference type="NCBIfam" id="NF002649">
    <property type="entry name" value="PRK02318.2-1"/>
    <property type="match status" value="1"/>
</dbReference>
<proteinExistence type="inferred from homology"/>
<dbReference type="SUPFAM" id="SSF48179">
    <property type="entry name" value="6-phosphogluconate dehydrogenase C-terminal domain-like"/>
    <property type="match status" value="1"/>
</dbReference>
<dbReference type="HAMAP" id="MF_00196">
    <property type="entry name" value="Mannitol_dehydrog"/>
    <property type="match status" value="1"/>
</dbReference>
<dbReference type="InterPro" id="IPR000669">
    <property type="entry name" value="Mannitol_DH"/>
</dbReference>
<evidence type="ECO:0000313" key="11">
    <source>
        <dbReference type="Proteomes" id="UP000095256"/>
    </source>
</evidence>
<sequence>MKKKAVHFGAGNIGRGFIGWLLVDAGYEVVFADVNQTIVNEINLKKEYQVTLANEAQETFIVNNIAAVNSSQEEEKLVHLISEAEIVTTAVGPTILPILAPSLAKGIKNRMAQKIKQPLTIIACENMIGGSTILKEQVYLLLDKKEQGFAEEYLAFPDSAVDRIVPNQENQDLLAVTVEPFYEWVVETPENPANRPQIDGLTYVSDLTPYIERKLFTVNTGHAVTAYFGYMKNIESIEDAIHNEKVLFIVRSALEETGALLEKKFRFSHREHQEYIDKIIERFKNPYVSDYVVRVGRSPIRKIGENDRFVQPARQFVEAFNETPKALAVAVAAALKFENPSDEEACKIQSAIAEKGLDAVIEEYTGLKPYTKLFEKVRDSYYELV</sequence>
<evidence type="ECO:0000259" key="8">
    <source>
        <dbReference type="Pfam" id="PF01232"/>
    </source>
</evidence>
<evidence type="ECO:0000256" key="3">
    <source>
        <dbReference type="ARBA" id="ARBA00016219"/>
    </source>
</evidence>
<comment type="caution">
    <text evidence="10">The sequence shown here is derived from an EMBL/GenBank/DDBJ whole genome shotgun (WGS) entry which is preliminary data.</text>
</comment>
<dbReference type="AlphaFoldDB" id="A0A1E5KZU2"/>
<dbReference type="InterPro" id="IPR013131">
    <property type="entry name" value="Mannitol_DH_N"/>
</dbReference>
<dbReference type="NCBIfam" id="NF002647">
    <property type="entry name" value="PRK02318.1-3"/>
    <property type="match status" value="1"/>
</dbReference>
<dbReference type="GO" id="GO:0005829">
    <property type="term" value="C:cytosol"/>
    <property type="evidence" value="ECO:0007669"/>
    <property type="project" value="TreeGrafter"/>
</dbReference>
<dbReference type="Proteomes" id="UP000095256">
    <property type="component" value="Unassembled WGS sequence"/>
</dbReference>
<dbReference type="PROSITE" id="PS00974">
    <property type="entry name" value="MANNITOL_DHGENASE"/>
    <property type="match status" value="1"/>
</dbReference>
<dbReference type="GO" id="GO:0008926">
    <property type="term" value="F:mannitol-1-phosphate 5-dehydrogenase activity"/>
    <property type="evidence" value="ECO:0007669"/>
    <property type="project" value="UniProtKB-UniRule"/>
</dbReference>
<name>A0A1E5KZU2_9ENTE</name>
<evidence type="ECO:0000256" key="7">
    <source>
        <dbReference type="HAMAP-Rule" id="MF_00196"/>
    </source>
</evidence>
<keyword evidence="5 7" id="KW-0520">NAD</keyword>
<feature type="domain" description="Mannitol dehydrogenase N-terminal" evidence="8">
    <location>
        <begin position="4"/>
        <end position="200"/>
    </location>
</feature>
<dbReference type="Pfam" id="PF08125">
    <property type="entry name" value="Mannitol_dh_C"/>
    <property type="match status" value="1"/>
</dbReference>
<evidence type="ECO:0000256" key="1">
    <source>
        <dbReference type="ARBA" id="ARBA00006541"/>
    </source>
</evidence>
<dbReference type="SUPFAM" id="SSF51735">
    <property type="entry name" value="NAD(P)-binding Rossmann-fold domains"/>
    <property type="match status" value="1"/>
</dbReference>
<dbReference type="GO" id="GO:0019592">
    <property type="term" value="P:mannitol catabolic process"/>
    <property type="evidence" value="ECO:0007669"/>
    <property type="project" value="TreeGrafter"/>
</dbReference>
<comment type="catalytic activity">
    <reaction evidence="6 7">
        <text>D-mannitol 1-phosphate + NAD(+) = beta-D-fructose 6-phosphate + NADH + H(+)</text>
        <dbReference type="Rhea" id="RHEA:19661"/>
        <dbReference type="ChEBI" id="CHEBI:15378"/>
        <dbReference type="ChEBI" id="CHEBI:57540"/>
        <dbReference type="ChEBI" id="CHEBI:57634"/>
        <dbReference type="ChEBI" id="CHEBI:57945"/>
        <dbReference type="ChEBI" id="CHEBI:61381"/>
        <dbReference type="EC" id="1.1.1.17"/>
    </reaction>
</comment>
<dbReference type="Gene3D" id="3.40.50.720">
    <property type="entry name" value="NAD(P)-binding Rossmann-like Domain"/>
    <property type="match status" value="1"/>
</dbReference>
<feature type="domain" description="Mannitol dehydrogenase C-terminal" evidence="9">
    <location>
        <begin position="206"/>
        <end position="384"/>
    </location>
</feature>
<comment type="similarity">
    <text evidence="1 7">Belongs to the mannitol dehydrogenase family.</text>
</comment>
<gene>
    <name evidence="7" type="primary">mtlD</name>
    <name evidence="10" type="ORF">BCR26_09960</name>
</gene>
<dbReference type="EMBL" id="MIEK01000008">
    <property type="protein sequence ID" value="OEH83376.1"/>
    <property type="molecule type" value="Genomic_DNA"/>
</dbReference>
<reference evidence="10 11" key="1">
    <citation type="submission" date="2016-09" db="EMBL/GenBank/DDBJ databases">
        <authorList>
            <person name="Capua I."/>
            <person name="De Benedictis P."/>
            <person name="Joannis T."/>
            <person name="Lombin L.H."/>
            <person name="Cattoli G."/>
        </authorList>
    </citation>
    <scope>NUCLEOTIDE SEQUENCE [LARGE SCALE GENOMIC DNA]</scope>
    <source>
        <strain evidence="10 11">LMG 25899</strain>
    </source>
</reference>
<feature type="binding site" evidence="7">
    <location>
        <begin position="5"/>
        <end position="16"/>
    </location>
    <ligand>
        <name>NAD(+)</name>
        <dbReference type="ChEBI" id="CHEBI:57540"/>
    </ligand>
</feature>